<feature type="transmembrane region" description="Helical" evidence="1">
    <location>
        <begin position="120"/>
        <end position="138"/>
    </location>
</feature>
<feature type="transmembrane region" description="Helical" evidence="1">
    <location>
        <begin position="217"/>
        <end position="236"/>
    </location>
</feature>
<comment type="caution">
    <text evidence="2">The sequence shown here is derived from an EMBL/GenBank/DDBJ whole genome shotgun (WGS) entry which is preliminary data.</text>
</comment>
<dbReference type="Gene3D" id="1.20.1260.100">
    <property type="entry name" value="TspO/MBR protein"/>
    <property type="match status" value="1"/>
</dbReference>
<dbReference type="InterPro" id="IPR038330">
    <property type="entry name" value="TspO/MBR-related_sf"/>
</dbReference>
<keyword evidence="1" id="KW-1133">Transmembrane helix</keyword>
<name>A0A7K1FKT2_9ACTN</name>
<evidence type="ECO:0000313" key="3">
    <source>
        <dbReference type="Proteomes" id="UP000460221"/>
    </source>
</evidence>
<feature type="transmembrane region" description="Helical" evidence="1">
    <location>
        <begin position="159"/>
        <end position="179"/>
    </location>
</feature>
<accession>A0A7K1FKT2</accession>
<feature type="transmembrane region" description="Helical" evidence="1">
    <location>
        <begin position="65"/>
        <end position="85"/>
    </location>
</feature>
<gene>
    <name evidence="2" type="ORF">GIS00_12425</name>
</gene>
<keyword evidence="3" id="KW-1185">Reference proteome</keyword>
<dbReference type="RefSeq" id="WP_154768772.1">
    <property type="nucleotide sequence ID" value="NZ_WLYK01000005.1"/>
</dbReference>
<feature type="transmembrane region" description="Helical" evidence="1">
    <location>
        <begin position="242"/>
        <end position="261"/>
    </location>
</feature>
<dbReference type="PANTHER" id="PTHR33802">
    <property type="entry name" value="SI:CH211-161H7.5-RELATED"/>
    <property type="match status" value="1"/>
</dbReference>
<evidence type="ECO:0000256" key="1">
    <source>
        <dbReference type="SAM" id="Phobius"/>
    </source>
</evidence>
<feature type="transmembrane region" description="Helical" evidence="1">
    <location>
        <begin position="191"/>
        <end position="210"/>
    </location>
</feature>
<reference evidence="2 3" key="1">
    <citation type="submission" date="2019-11" db="EMBL/GenBank/DDBJ databases">
        <authorList>
            <person name="Jiang L.-Q."/>
        </authorList>
    </citation>
    <scope>NUCLEOTIDE SEQUENCE [LARGE SCALE GENOMIC DNA]</scope>
    <source>
        <strain evidence="2 3">YIM 132087</strain>
    </source>
</reference>
<evidence type="ECO:0000313" key="2">
    <source>
        <dbReference type="EMBL" id="MTD14745.1"/>
    </source>
</evidence>
<sequence>MTTSTARPTLPRADLARLITVTVSEVLCLLGTMLGVGVFGGPAVAEAAGGALAADATLLAPATTAFSIWSVIYLGLAVYTVVQWLPSRRTSDRHRRVGWLVAASMLLNAGWLLVVRAGWLWVSVVVIAALVVVLGLLVRRLATSRAPGFVENILVDGTFGLYVGWVSVAVCANVTAALVADGVQVSGAGGAAWAIAVLAVAVVVGVALALRTRGNLGAGLAMAWGIGWLAVARASGEPASTATAVAAALAAVLVLAAAVVTRVRVSAHPA</sequence>
<dbReference type="Proteomes" id="UP000460221">
    <property type="component" value="Unassembled WGS sequence"/>
</dbReference>
<keyword evidence="1" id="KW-0472">Membrane</keyword>
<protein>
    <submittedName>
        <fullName evidence="2">Tryptophan-rich sensory protein</fullName>
    </submittedName>
</protein>
<dbReference type="AlphaFoldDB" id="A0A7K1FKT2"/>
<organism evidence="2 3">
    <name type="scientific">Nakamurella alba</name>
    <dbReference type="NCBI Taxonomy" id="2665158"/>
    <lineage>
        <taxon>Bacteria</taxon>
        <taxon>Bacillati</taxon>
        <taxon>Actinomycetota</taxon>
        <taxon>Actinomycetes</taxon>
        <taxon>Nakamurellales</taxon>
        <taxon>Nakamurellaceae</taxon>
        <taxon>Nakamurella</taxon>
    </lineage>
</organism>
<dbReference type="EMBL" id="WLYK01000005">
    <property type="protein sequence ID" value="MTD14745.1"/>
    <property type="molecule type" value="Genomic_DNA"/>
</dbReference>
<proteinExistence type="predicted"/>
<dbReference type="PANTHER" id="PTHR33802:SF1">
    <property type="entry name" value="XK-RELATED PROTEIN"/>
    <property type="match status" value="1"/>
</dbReference>
<feature type="transmembrane region" description="Helical" evidence="1">
    <location>
        <begin position="97"/>
        <end position="114"/>
    </location>
</feature>
<feature type="transmembrane region" description="Helical" evidence="1">
    <location>
        <begin position="21"/>
        <end position="45"/>
    </location>
</feature>
<keyword evidence="1" id="KW-0812">Transmembrane</keyword>